<dbReference type="GeneID" id="19471203"/>
<dbReference type="KEGG" id="glz:GLAREA_12162"/>
<evidence type="ECO:0000313" key="1">
    <source>
        <dbReference type="EMBL" id="EPE32080.1"/>
    </source>
</evidence>
<reference evidence="1 2" key="1">
    <citation type="journal article" date="2013" name="BMC Genomics">
        <title>Genomics-driven discovery of the pneumocandin biosynthetic gene cluster in the fungus Glarea lozoyensis.</title>
        <authorList>
            <person name="Chen L."/>
            <person name="Yue Q."/>
            <person name="Zhang X."/>
            <person name="Xiang M."/>
            <person name="Wang C."/>
            <person name="Li S."/>
            <person name="Che Y."/>
            <person name="Ortiz-Lopez F.J."/>
            <person name="Bills G.F."/>
            <person name="Liu X."/>
            <person name="An Z."/>
        </authorList>
    </citation>
    <scope>NUCLEOTIDE SEQUENCE [LARGE SCALE GENOMIC DNA]</scope>
    <source>
        <strain evidence="2">ATCC 20868 / MF5171</strain>
    </source>
</reference>
<proteinExistence type="predicted"/>
<dbReference type="AlphaFoldDB" id="S3D2M3"/>
<keyword evidence="2" id="KW-1185">Reference proteome</keyword>
<dbReference type="EMBL" id="KE145360">
    <property type="protein sequence ID" value="EPE32080.1"/>
    <property type="molecule type" value="Genomic_DNA"/>
</dbReference>
<dbReference type="OrthoDB" id="4848172at2759"/>
<gene>
    <name evidence="1" type="ORF">GLAREA_12162</name>
</gene>
<protein>
    <submittedName>
        <fullName evidence="1">Uncharacterized protein</fullName>
    </submittedName>
</protein>
<dbReference type="OMA" id="GQEIMAP"/>
<dbReference type="Proteomes" id="UP000016922">
    <property type="component" value="Unassembled WGS sequence"/>
</dbReference>
<evidence type="ECO:0000313" key="2">
    <source>
        <dbReference type="Proteomes" id="UP000016922"/>
    </source>
</evidence>
<dbReference type="RefSeq" id="XP_008081135.1">
    <property type="nucleotide sequence ID" value="XM_008082944.1"/>
</dbReference>
<dbReference type="HOGENOM" id="CLU_1758985_0_0_1"/>
<sequence length="148" mass="16469">MAAPSPEVVAALQRQFSGLNDQLNYLEGSTIYKKNKAYKEAHEVVKSANTNYNTTAKELMQKKPYNPDDPAYGKGLKGGQMFTKSGHRVLGPLAGTVIVASQFHVDRRTSFNTTYQAVLEGKVPEEYTGHVKQVKDAQKSTENFGRWK</sequence>
<name>S3D2M3_GLAL2</name>
<dbReference type="eggNOG" id="ENOG502TESG">
    <property type="taxonomic scope" value="Eukaryota"/>
</dbReference>
<accession>S3D2M3</accession>
<organism evidence="1 2">
    <name type="scientific">Glarea lozoyensis (strain ATCC 20868 / MF5171)</name>
    <dbReference type="NCBI Taxonomy" id="1116229"/>
    <lineage>
        <taxon>Eukaryota</taxon>
        <taxon>Fungi</taxon>
        <taxon>Dikarya</taxon>
        <taxon>Ascomycota</taxon>
        <taxon>Pezizomycotina</taxon>
        <taxon>Leotiomycetes</taxon>
        <taxon>Helotiales</taxon>
        <taxon>Helotiaceae</taxon>
        <taxon>Glarea</taxon>
    </lineage>
</organism>